<evidence type="ECO:0000256" key="2">
    <source>
        <dbReference type="PROSITE-ProRule" id="PRU00708"/>
    </source>
</evidence>
<evidence type="ECO:0008006" key="4">
    <source>
        <dbReference type="Google" id="ProtNLM"/>
    </source>
</evidence>
<dbReference type="InterPro" id="IPR002885">
    <property type="entry name" value="PPR_rpt"/>
</dbReference>
<dbReference type="FunFam" id="1.25.40.10:FF:000470">
    <property type="entry name" value="Pentatricopeptide repeat-containing protein At5g66520"/>
    <property type="match status" value="1"/>
</dbReference>
<dbReference type="PANTHER" id="PTHR47926">
    <property type="entry name" value="PENTATRICOPEPTIDE REPEAT-CONTAINING PROTEIN"/>
    <property type="match status" value="1"/>
</dbReference>
<dbReference type="InterPro" id="IPR046960">
    <property type="entry name" value="PPR_At4g14850-like_plant"/>
</dbReference>
<dbReference type="Pfam" id="PF01535">
    <property type="entry name" value="PPR"/>
    <property type="match status" value="5"/>
</dbReference>
<evidence type="ECO:0000256" key="1">
    <source>
        <dbReference type="ARBA" id="ARBA00022737"/>
    </source>
</evidence>
<protein>
    <recommendedName>
        <fullName evidence="4">Pentacotripeptide-repeat region of PRORP domain-containing protein</fullName>
    </recommendedName>
</protein>
<feature type="repeat" description="PPR" evidence="2">
    <location>
        <begin position="173"/>
        <end position="207"/>
    </location>
</feature>
<dbReference type="Pfam" id="PF13041">
    <property type="entry name" value="PPR_2"/>
    <property type="match status" value="3"/>
</dbReference>
<dbReference type="GO" id="GO:0003723">
    <property type="term" value="F:RNA binding"/>
    <property type="evidence" value="ECO:0007669"/>
    <property type="project" value="InterPro"/>
</dbReference>
<dbReference type="InterPro" id="IPR011990">
    <property type="entry name" value="TPR-like_helical_dom_sf"/>
</dbReference>
<feature type="repeat" description="PPR" evidence="2">
    <location>
        <begin position="306"/>
        <end position="340"/>
    </location>
</feature>
<dbReference type="EMBL" id="LR721787">
    <property type="protein sequence ID" value="VVW73630.1"/>
    <property type="molecule type" value="Genomic_DNA"/>
</dbReference>
<dbReference type="OMA" id="GIQVHSH"/>
<dbReference type="OrthoDB" id="185373at2759"/>
<feature type="repeat" description="PPR" evidence="2">
    <location>
        <begin position="275"/>
        <end position="305"/>
    </location>
</feature>
<dbReference type="AlphaFoldDB" id="A0A5K1GEY4"/>
<keyword evidence="1" id="KW-0677">Repeat</keyword>
<reference evidence="3" key="1">
    <citation type="submission" date="2019-09" db="EMBL/GenBank/DDBJ databases">
        <authorList>
            <person name="Zhang L."/>
        </authorList>
    </citation>
    <scope>NUCLEOTIDE SEQUENCE</scope>
</reference>
<dbReference type="PROSITE" id="PS51375">
    <property type="entry name" value="PPR"/>
    <property type="match status" value="4"/>
</dbReference>
<proteinExistence type="predicted"/>
<accession>A0A5K1GEY4</accession>
<name>A0A5K1GEY4_9MAGN</name>
<organism evidence="3">
    <name type="scientific">Nymphaea colorata</name>
    <name type="common">pocket water lily</name>
    <dbReference type="NCBI Taxonomy" id="210225"/>
    <lineage>
        <taxon>Eukaryota</taxon>
        <taxon>Viridiplantae</taxon>
        <taxon>Streptophyta</taxon>
        <taxon>Embryophyta</taxon>
        <taxon>Tracheophyta</taxon>
        <taxon>Spermatophyta</taxon>
        <taxon>Magnoliopsida</taxon>
        <taxon>Nymphaeales</taxon>
        <taxon>Nymphaeaceae</taxon>
        <taxon>Nymphaea</taxon>
    </lineage>
</organism>
<gene>
    <name evidence="3" type="ORF">NYM_LOCUS27781</name>
</gene>
<dbReference type="Pfam" id="PF20431">
    <property type="entry name" value="E_motif"/>
    <property type="match status" value="1"/>
</dbReference>
<dbReference type="FunFam" id="1.25.40.10:FF:000348">
    <property type="entry name" value="Pentatricopeptide repeat-containing protein chloroplastic"/>
    <property type="match status" value="1"/>
</dbReference>
<dbReference type="Gene3D" id="1.25.40.10">
    <property type="entry name" value="Tetratricopeptide repeat domain"/>
    <property type="match status" value="4"/>
</dbReference>
<dbReference type="FunFam" id="1.25.40.10:FF:000184">
    <property type="entry name" value="Pentatricopeptide repeat-containing protein, chloroplastic"/>
    <property type="match status" value="1"/>
</dbReference>
<sequence>MPVTFLSLPKLLALLESSPRFRDALRIHAQLIAGGLHENPIALRKVVSFFALASSGDIDHALLVFSQIEKPGIFYWNTLIRAYSKTPAHRNALFLYKQMLHSFTSPNNYTFPFLVNSCARCGTPESGMQVHSHIIKNGFDTDLFVVNAMMHMYSVFGDMDSARELFDRRPTRDVVSFNTMITGYSRGNDPVDALCVFREMIILGVKPDEYTMVGLLSACAKSGDARKGKQIHLFICKSWEIDMNLILESALIDMYAKLGLMDTASKLFGRMRKKSPMSWSSMVSGYAKIGEIENARLLFANMPEADPVTWTAMISGYSQAGYFAEALQLFEKMEMEGLKLDEVALVCALFACAGLGALDVGKRLHGYIKNRSIEQNSVLMTALVDMYCKCGCIDTALEVFYGVTDDKKSVCLFNAMISGLAQHGQGKKTLDLLADMEDSGLRPDAITFVSVLSACSHSGLIAEGVQQFYSMIKFHAIIPQIEHYTCVVDLLGRAGFLKEANAFLEKVPIEANSVAWRALLGACEVHGNVEIGELVGRRLLQLDPLHGGRYVLLSNIFSKSSRWDDARKMRELMSGNGIQKPPGWSLIELNGIRHQFLVNDNSQACTGDVHFMLEILGKDLKSAGNVPDNDQILDNLY</sequence>
<evidence type="ECO:0000313" key="3">
    <source>
        <dbReference type="EMBL" id="VVW73630.1"/>
    </source>
</evidence>
<feature type="repeat" description="PPR" evidence="2">
    <location>
        <begin position="409"/>
        <end position="443"/>
    </location>
</feature>
<dbReference type="Gramene" id="NC9G0234380.1">
    <property type="protein sequence ID" value="NC9G0234380.1:cds"/>
    <property type="gene ID" value="NC9G0234380"/>
</dbReference>
<dbReference type="GO" id="GO:0009451">
    <property type="term" value="P:RNA modification"/>
    <property type="evidence" value="ECO:0007669"/>
    <property type="project" value="InterPro"/>
</dbReference>
<dbReference type="InterPro" id="IPR046848">
    <property type="entry name" value="E_motif"/>
</dbReference>
<dbReference type="NCBIfam" id="TIGR00756">
    <property type="entry name" value="PPR"/>
    <property type="match status" value="3"/>
</dbReference>